<dbReference type="Proteomes" id="UP000321947">
    <property type="component" value="Unassembled WGS sequence"/>
</dbReference>
<sequence length="199" mass="22359">MADFRYGFFVRPDNKKIESNPEEKSRAGHISNPKSKPPNLDAGGRQRPTAILPRTRYVTPIEKHTEEVHTKKYEPMKNSDKGTLDSNLAINQRIEFNKLLAKAQEEVRLPKYEMRLLSEPMNDIGKAIECLKEAVNLDCSKNNACSASYHHKDSCTKTIDSKEAARRYGTFGALGRVSSANEATINCKEAARKYNGAEV</sequence>
<evidence type="ECO:0000256" key="1">
    <source>
        <dbReference type="SAM" id="MobiDB-lite"/>
    </source>
</evidence>
<dbReference type="EMBL" id="SSTE01002358">
    <property type="protein sequence ID" value="KAA0063635.1"/>
    <property type="molecule type" value="Genomic_DNA"/>
</dbReference>
<evidence type="ECO:0000313" key="4">
    <source>
        <dbReference type="Proteomes" id="UP000321393"/>
    </source>
</evidence>
<dbReference type="OrthoDB" id="1153117at2759"/>
<proteinExistence type="predicted"/>
<gene>
    <name evidence="3" type="ORF">E5676_scaffold456G001150</name>
    <name evidence="2" type="ORF">E6C27_scaffold329G001480</name>
</gene>
<dbReference type="EMBL" id="SSTD01007912">
    <property type="protein sequence ID" value="TYK18391.1"/>
    <property type="molecule type" value="Genomic_DNA"/>
</dbReference>
<organism evidence="2 4">
    <name type="scientific">Cucumis melo var. makuwa</name>
    <name type="common">Oriental melon</name>
    <dbReference type="NCBI Taxonomy" id="1194695"/>
    <lineage>
        <taxon>Eukaryota</taxon>
        <taxon>Viridiplantae</taxon>
        <taxon>Streptophyta</taxon>
        <taxon>Embryophyta</taxon>
        <taxon>Tracheophyta</taxon>
        <taxon>Spermatophyta</taxon>
        <taxon>Magnoliopsida</taxon>
        <taxon>eudicotyledons</taxon>
        <taxon>Gunneridae</taxon>
        <taxon>Pentapetalae</taxon>
        <taxon>rosids</taxon>
        <taxon>fabids</taxon>
        <taxon>Cucurbitales</taxon>
        <taxon>Cucurbitaceae</taxon>
        <taxon>Benincaseae</taxon>
        <taxon>Cucumis</taxon>
    </lineage>
</organism>
<reference evidence="4 5" key="1">
    <citation type="submission" date="2019-08" db="EMBL/GenBank/DDBJ databases">
        <title>Draft genome sequences of two oriental melons (Cucumis melo L. var makuwa).</title>
        <authorList>
            <person name="Kwon S.-Y."/>
        </authorList>
    </citation>
    <scope>NUCLEOTIDE SEQUENCE [LARGE SCALE GENOMIC DNA]</scope>
    <source>
        <strain evidence="5">cv. Chang Bougi</strain>
        <strain evidence="4">cv. SW 3</strain>
        <tissue evidence="2">Leaf</tissue>
    </source>
</reference>
<accession>A0A5A7VCJ6</accession>
<protein>
    <submittedName>
        <fullName evidence="2">Uncharacterized protein</fullName>
    </submittedName>
</protein>
<evidence type="ECO:0000313" key="3">
    <source>
        <dbReference type="EMBL" id="TYK18391.1"/>
    </source>
</evidence>
<comment type="caution">
    <text evidence="2">The sequence shown here is derived from an EMBL/GenBank/DDBJ whole genome shotgun (WGS) entry which is preliminary data.</text>
</comment>
<name>A0A5A7VCJ6_CUCMM</name>
<dbReference type="Proteomes" id="UP000321393">
    <property type="component" value="Unassembled WGS sequence"/>
</dbReference>
<dbReference type="AlphaFoldDB" id="A0A5A7VCJ6"/>
<feature type="region of interest" description="Disordered" evidence="1">
    <location>
        <begin position="12"/>
        <end position="51"/>
    </location>
</feature>
<feature type="compositionally biased region" description="Basic and acidic residues" evidence="1">
    <location>
        <begin position="12"/>
        <end position="26"/>
    </location>
</feature>
<evidence type="ECO:0000313" key="2">
    <source>
        <dbReference type="EMBL" id="KAA0063635.1"/>
    </source>
</evidence>
<evidence type="ECO:0000313" key="5">
    <source>
        <dbReference type="Proteomes" id="UP000321947"/>
    </source>
</evidence>